<evidence type="ECO:0000256" key="2">
    <source>
        <dbReference type="ARBA" id="ARBA00022771"/>
    </source>
</evidence>
<feature type="transmembrane region" description="Helical" evidence="6">
    <location>
        <begin position="250"/>
        <end position="275"/>
    </location>
</feature>
<dbReference type="PROSITE" id="PS50089">
    <property type="entry name" value="ZF_RING_2"/>
    <property type="match status" value="1"/>
</dbReference>
<keyword evidence="2 4" id="KW-0863">Zinc-finger</keyword>
<dbReference type="InterPro" id="IPR013083">
    <property type="entry name" value="Znf_RING/FYVE/PHD"/>
</dbReference>
<dbReference type="OrthoDB" id="8062037at2759"/>
<evidence type="ECO:0000259" key="7">
    <source>
        <dbReference type="PROSITE" id="PS50089"/>
    </source>
</evidence>
<dbReference type="GO" id="GO:0008270">
    <property type="term" value="F:zinc ion binding"/>
    <property type="evidence" value="ECO:0007669"/>
    <property type="project" value="UniProtKB-KW"/>
</dbReference>
<keyword evidence="9" id="KW-1185">Reference proteome</keyword>
<proteinExistence type="predicted"/>
<dbReference type="Pfam" id="PF13639">
    <property type="entry name" value="zf-RING_2"/>
    <property type="match status" value="1"/>
</dbReference>
<keyword evidence="1" id="KW-0479">Metal-binding</keyword>
<keyword evidence="3" id="KW-0862">Zinc</keyword>
<feature type="compositionally biased region" description="Polar residues" evidence="5">
    <location>
        <begin position="1"/>
        <end position="10"/>
    </location>
</feature>
<feature type="compositionally biased region" description="Polar residues" evidence="5">
    <location>
        <begin position="164"/>
        <end position="210"/>
    </location>
</feature>
<gene>
    <name evidence="8" type="ORF">SmJEL517_g03573</name>
</gene>
<dbReference type="RefSeq" id="XP_031024568.1">
    <property type="nucleotide sequence ID" value="XM_031169501.1"/>
</dbReference>
<dbReference type="Gene3D" id="3.30.40.10">
    <property type="entry name" value="Zinc/RING finger domain, C3HC4 (zinc finger)"/>
    <property type="match status" value="1"/>
</dbReference>
<keyword evidence="6" id="KW-0472">Membrane</keyword>
<evidence type="ECO:0000313" key="8">
    <source>
        <dbReference type="EMBL" id="TPX33626.1"/>
    </source>
</evidence>
<name>A0A507C6M7_9FUNG</name>
<feature type="transmembrane region" description="Helical" evidence="6">
    <location>
        <begin position="369"/>
        <end position="398"/>
    </location>
</feature>
<comment type="caution">
    <text evidence="8">The sequence shown here is derived from an EMBL/GenBank/DDBJ whole genome shotgun (WGS) entry which is preliminary data.</text>
</comment>
<feature type="compositionally biased region" description="Pro residues" evidence="5">
    <location>
        <begin position="147"/>
        <end position="157"/>
    </location>
</feature>
<dbReference type="AlphaFoldDB" id="A0A507C6M7"/>
<reference evidence="8 9" key="1">
    <citation type="journal article" date="2019" name="Sci. Rep.">
        <title>Comparative genomics of chytrid fungi reveal insights into the obligate biotrophic and pathogenic lifestyle of Synchytrium endobioticum.</title>
        <authorList>
            <person name="van de Vossenberg B.T.L.H."/>
            <person name="Warris S."/>
            <person name="Nguyen H.D.T."/>
            <person name="van Gent-Pelzer M.P.E."/>
            <person name="Joly D.L."/>
            <person name="van de Geest H.C."/>
            <person name="Bonants P.J.M."/>
            <person name="Smith D.S."/>
            <person name="Levesque C.A."/>
            <person name="van der Lee T.A.J."/>
        </authorList>
    </citation>
    <scope>NUCLEOTIDE SEQUENCE [LARGE SCALE GENOMIC DNA]</scope>
    <source>
        <strain evidence="8 9">JEL517</strain>
    </source>
</reference>
<feature type="transmembrane region" description="Helical" evidence="6">
    <location>
        <begin position="329"/>
        <end position="349"/>
    </location>
</feature>
<evidence type="ECO:0000256" key="6">
    <source>
        <dbReference type="SAM" id="Phobius"/>
    </source>
</evidence>
<feature type="compositionally biased region" description="Low complexity" evidence="5">
    <location>
        <begin position="91"/>
        <end position="114"/>
    </location>
</feature>
<dbReference type="Proteomes" id="UP000319731">
    <property type="component" value="Unassembled WGS sequence"/>
</dbReference>
<feature type="compositionally biased region" description="Polar residues" evidence="5">
    <location>
        <begin position="45"/>
        <end position="56"/>
    </location>
</feature>
<evidence type="ECO:0000256" key="1">
    <source>
        <dbReference type="ARBA" id="ARBA00022723"/>
    </source>
</evidence>
<dbReference type="PANTHER" id="PTHR15710">
    <property type="entry name" value="E3 UBIQUITIN-PROTEIN LIGASE PRAJA"/>
    <property type="match status" value="1"/>
</dbReference>
<keyword evidence="6" id="KW-1133">Transmembrane helix</keyword>
<protein>
    <recommendedName>
        <fullName evidence="7">RING-type domain-containing protein</fullName>
    </recommendedName>
</protein>
<feature type="transmembrane region" description="Helical" evidence="6">
    <location>
        <begin position="287"/>
        <end position="308"/>
    </location>
</feature>
<sequence>MDQQASSVNFSLPGRVSEDSIGSNYSDVLSSSPNDRPTVRLSKLKSGNQDGSNGQVRLSMDSHAGRDSVDYNISTVNLITETDLTEESPVKTGNNTNTTSTSTTRKKAPTSPSSNESAIENYNESPTLPASSAWDFDTSDSNNNIPPQLPTIIPDPQPIVLHGDSSTDTGPPPQRQSSFFGRDVSTTSSPRLSNGIPNGRRSSALANGRSSSHHHNALASPLSNTPNDNAENDQSEPPSRGRPSRLIWMAWRLFLLLETLTFGALIGIGGAALYVDQAQTCDVRLYQFLQAVVSFLVMQTGCGIALLVGLPWESRWTWYNHRRIRISTIIWLFSIVVLLGQTIMIPVGFTFVKLVNLECIPTMQRTIDAVFLISLISACAFVIVSLPLCCVPCVFAFAEVPEYRGISPRALDRLETVTFPAPSTTSSSAVVGAAVAAAAGSTSSVDGSISGGIPSCAICLEVMTEGKKLPCGHMYHKHCLSGWVDEHRSWFCKLLCRFLGFADSRMQRWAAVGAPYLANSPVRSIDATRQAVIDDTLTSQTTQSSDASINAVASTTIHVTEFTGYLDVETLIEFYPDLFELDIPYGADDCFVLDVATRLLKLEYLNGNNRVMTLGLARYIAALRRPIGLRRA</sequence>
<dbReference type="SUPFAM" id="SSF57850">
    <property type="entry name" value="RING/U-box"/>
    <property type="match status" value="1"/>
</dbReference>
<organism evidence="8 9">
    <name type="scientific">Synchytrium microbalum</name>
    <dbReference type="NCBI Taxonomy" id="1806994"/>
    <lineage>
        <taxon>Eukaryota</taxon>
        <taxon>Fungi</taxon>
        <taxon>Fungi incertae sedis</taxon>
        <taxon>Chytridiomycota</taxon>
        <taxon>Chytridiomycota incertae sedis</taxon>
        <taxon>Chytridiomycetes</taxon>
        <taxon>Synchytriales</taxon>
        <taxon>Synchytriaceae</taxon>
        <taxon>Synchytrium</taxon>
    </lineage>
</organism>
<feature type="domain" description="RING-type" evidence="7">
    <location>
        <begin position="456"/>
        <end position="492"/>
    </location>
</feature>
<evidence type="ECO:0000256" key="5">
    <source>
        <dbReference type="SAM" id="MobiDB-lite"/>
    </source>
</evidence>
<feature type="region of interest" description="Disordered" evidence="5">
    <location>
        <begin position="1"/>
        <end position="67"/>
    </location>
</feature>
<accession>A0A507C6M7</accession>
<feature type="compositionally biased region" description="Polar residues" evidence="5">
    <location>
        <begin position="115"/>
        <end position="130"/>
    </location>
</feature>
<keyword evidence="6" id="KW-0812">Transmembrane</keyword>
<dbReference type="EMBL" id="QEAO01000019">
    <property type="protein sequence ID" value="TPX33626.1"/>
    <property type="molecule type" value="Genomic_DNA"/>
</dbReference>
<evidence type="ECO:0000313" key="9">
    <source>
        <dbReference type="Proteomes" id="UP000319731"/>
    </source>
</evidence>
<evidence type="ECO:0000256" key="3">
    <source>
        <dbReference type="ARBA" id="ARBA00022833"/>
    </source>
</evidence>
<feature type="compositionally biased region" description="Polar residues" evidence="5">
    <location>
        <begin position="20"/>
        <end position="35"/>
    </location>
</feature>
<dbReference type="GeneID" id="42004798"/>
<feature type="region of interest" description="Disordered" evidence="5">
    <location>
        <begin position="84"/>
        <end position="241"/>
    </location>
</feature>
<dbReference type="InterPro" id="IPR001841">
    <property type="entry name" value="Znf_RING"/>
</dbReference>
<dbReference type="STRING" id="1806994.A0A507C6M7"/>
<dbReference type="SMART" id="SM00184">
    <property type="entry name" value="RING"/>
    <property type="match status" value="1"/>
</dbReference>
<evidence type="ECO:0000256" key="4">
    <source>
        <dbReference type="PROSITE-ProRule" id="PRU00175"/>
    </source>
</evidence>